<dbReference type="SUPFAM" id="SSF52980">
    <property type="entry name" value="Restriction endonuclease-like"/>
    <property type="match status" value="1"/>
</dbReference>
<accession>A0ABP9X7Q6</accession>
<protein>
    <recommendedName>
        <fullName evidence="1">Restriction endonuclease type IV Mrr domain-containing protein</fullName>
    </recommendedName>
</protein>
<evidence type="ECO:0000313" key="3">
    <source>
        <dbReference type="Proteomes" id="UP001428290"/>
    </source>
</evidence>
<dbReference type="InterPro" id="IPR011856">
    <property type="entry name" value="tRNA_endonuc-like_dom_sf"/>
</dbReference>
<dbReference type="Pfam" id="PF04471">
    <property type="entry name" value="Mrr_cat"/>
    <property type="match status" value="1"/>
</dbReference>
<dbReference type="Proteomes" id="UP001428290">
    <property type="component" value="Unassembled WGS sequence"/>
</dbReference>
<dbReference type="InterPro" id="IPR011335">
    <property type="entry name" value="Restrct_endonuc-II-like"/>
</dbReference>
<reference evidence="2 3" key="1">
    <citation type="submission" date="2024-02" db="EMBL/GenBank/DDBJ databases">
        <title>Herpetosiphon gulosus NBRC 112829.</title>
        <authorList>
            <person name="Ichikawa N."/>
            <person name="Katano-Makiyama Y."/>
            <person name="Hidaka K."/>
        </authorList>
    </citation>
    <scope>NUCLEOTIDE SEQUENCE [LARGE SCALE GENOMIC DNA]</scope>
    <source>
        <strain evidence="2 3">NBRC 112829</strain>
    </source>
</reference>
<evidence type="ECO:0000313" key="2">
    <source>
        <dbReference type="EMBL" id="GAA5531406.1"/>
    </source>
</evidence>
<evidence type="ECO:0000259" key="1">
    <source>
        <dbReference type="Pfam" id="PF04471"/>
    </source>
</evidence>
<comment type="caution">
    <text evidence="2">The sequence shown here is derived from an EMBL/GenBank/DDBJ whole genome shotgun (WGS) entry which is preliminary data.</text>
</comment>
<organism evidence="2 3">
    <name type="scientific">Herpetosiphon gulosus</name>
    <dbReference type="NCBI Taxonomy" id="1973496"/>
    <lineage>
        <taxon>Bacteria</taxon>
        <taxon>Bacillati</taxon>
        <taxon>Chloroflexota</taxon>
        <taxon>Chloroflexia</taxon>
        <taxon>Herpetosiphonales</taxon>
        <taxon>Herpetosiphonaceae</taxon>
        <taxon>Herpetosiphon</taxon>
    </lineage>
</organism>
<proteinExistence type="predicted"/>
<dbReference type="RefSeq" id="WP_110519315.1">
    <property type="nucleotide sequence ID" value="NZ_BAABRU010000048.1"/>
</dbReference>
<keyword evidence="3" id="KW-1185">Reference proteome</keyword>
<dbReference type="Gene3D" id="3.40.1350.10">
    <property type="match status" value="1"/>
</dbReference>
<sequence length="316" mass="36833">MSSIQNTLLKALYERYFDDPTFLSLHSFREENNIDDEVFWDEVEGLEDQKLISAYAIGGAYILNTAGVLFVEENKLADSVQIEQHQQARTQILNRLMWQYETNGKHAPYFYEDLARDLSMDTNYLVTHLRMLDVMGFIEAHALGGLFLITSVGRRSVLEWRAKMNIRQMYLDAHSLSAQKRGKALERIITELAKHEGWNLESNVITRGEELDLVLVKNHAYYLVECKWHKNPIEAKDIRDFYGKLAHRTHYRGLFISMSGFTSGAREHIKSYISHHPIVCFGPRDVEALIQTTIALDNLVEQRYRRLTTQRQLEYE</sequence>
<dbReference type="InterPro" id="IPR007560">
    <property type="entry name" value="Restrct_endonuc_IV_Mrr"/>
</dbReference>
<gene>
    <name evidence="2" type="ORF">Hgul01_05231</name>
</gene>
<dbReference type="EMBL" id="BAABRU010000048">
    <property type="protein sequence ID" value="GAA5531406.1"/>
    <property type="molecule type" value="Genomic_DNA"/>
</dbReference>
<name>A0ABP9X7Q6_9CHLR</name>
<feature type="domain" description="Restriction endonuclease type IV Mrr" evidence="1">
    <location>
        <begin position="182"/>
        <end position="271"/>
    </location>
</feature>